<keyword evidence="4 8" id="KW-0812">Transmembrane</keyword>
<keyword evidence="3 7" id="KW-0813">Transport</keyword>
<reference evidence="11" key="1">
    <citation type="submission" date="2016-06" db="EMBL/GenBank/DDBJ databases">
        <authorList>
            <person name="Sutton G."/>
            <person name="Brinkac L."/>
            <person name="Sanka R."/>
            <person name="Adams M."/>
            <person name="Lau E."/>
            <person name="Sam S."/>
            <person name="Sreng N."/>
            <person name="Him V."/>
            <person name="Kerleguer A."/>
            <person name="Cheng S."/>
        </authorList>
    </citation>
    <scope>NUCLEOTIDE SEQUENCE [LARGE SCALE GENOMIC DNA]</scope>
    <source>
        <strain evidence="11">E861</strain>
    </source>
</reference>
<evidence type="ECO:0000256" key="6">
    <source>
        <dbReference type="ARBA" id="ARBA00023136"/>
    </source>
</evidence>
<dbReference type="Proteomes" id="UP000093592">
    <property type="component" value="Unassembled WGS sequence"/>
</dbReference>
<dbReference type="InterPro" id="IPR020846">
    <property type="entry name" value="MFS_dom"/>
</dbReference>
<gene>
    <name evidence="10" type="ORF">A5707_12985</name>
</gene>
<sequence>MNSSDTLAHNVTRSRVSQPSLLVGLTAVSIGLISGYDVSSVGGALLFMTDEFQLTAGHQEVVTTALAVGDMAGAIGAGALANAIGRRKSLMLVVATYAGFAVLGAVSGSFSVLVAARLLAGVSIGASYVVVPVFVAESTAAGVRGSLLVAYQAANVTGMVVGYLAAYLLAGAQSWRWTLGLAAVPAMLVWGLLRHVNDTPRWYMGKGRIADARRALQQAEPYADVDAGLARISQALGEEKTASGALAEMARAPYLRATVFVITLGFLVQITGINAIISYSPRLFEAMGMRGNFALLGLPALVQIFALAAVFVSLVLVDRVGRRPLLLSGIGMMIAANLLLVGFFALGGGSSDALAVLGFFGVLLFTLGFNVGFGPLACVYAGESLPSRLRSIGSAAMHTANLAANAIVVAVFLTLLTSVGGAVTFAIFGVLAQFSFIFVYRFAPETKGRQLEDIRHFWITGGESFAARCAVDPPPLNYGAASSFST</sequence>
<evidence type="ECO:0000256" key="8">
    <source>
        <dbReference type="SAM" id="Phobius"/>
    </source>
</evidence>
<protein>
    <submittedName>
        <fullName evidence="10">MFS transporter</fullName>
    </submittedName>
</protein>
<dbReference type="PANTHER" id="PTHR48020:SF12">
    <property type="entry name" value="PROTON MYO-INOSITOL COTRANSPORTER"/>
    <property type="match status" value="1"/>
</dbReference>
<dbReference type="InterPro" id="IPR005829">
    <property type="entry name" value="Sugar_transporter_CS"/>
</dbReference>
<dbReference type="PRINTS" id="PR00171">
    <property type="entry name" value="SUGRTRNSPORT"/>
</dbReference>
<feature type="transmembrane region" description="Helical" evidence="8">
    <location>
        <begin position="293"/>
        <end position="317"/>
    </location>
</feature>
<dbReference type="EMBL" id="LZKJ01000032">
    <property type="protein sequence ID" value="OBI51890.1"/>
    <property type="molecule type" value="Genomic_DNA"/>
</dbReference>
<dbReference type="PROSITE" id="PS00217">
    <property type="entry name" value="SUGAR_TRANSPORT_2"/>
    <property type="match status" value="1"/>
</dbReference>
<feature type="domain" description="Major facilitator superfamily (MFS) profile" evidence="9">
    <location>
        <begin position="23"/>
        <end position="447"/>
    </location>
</feature>
<evidence type="ECO:0000256" key="7">
    <source>
        <dbReference type="RuleBase" id="RU003346"/>
    </source>
</evidence>
<dbReference type="RefSeq" id="WP_065012893.1">
    <property type="nucleotide sequence ID" value="NZ_LZKJ01000032.1"/>
</dbReference>
<evidence type="ECO:0000259" key="9">
    <source>
        <dbReference type="PROSITE" id="PS50850"/>
    </source>
</evidence>
<evidence type="ECO:0000256" key="1">
    <source>
        <dbReference type="ARBA" id="ARBA00004651"/>
    </source>
</evidence>
<name>A0A1A2ZNL4_9MYCO</name>
<dbReference type="GO" id="GO:0005886">
    <property type="term" value="C:plasma membrane"/>
    <property type="evidence" value="ECO:0007669"/>
    <property type="project" value="UniProtKB-SubCell"/>
</dbReference>
<dbReference type="Pfam" id="PF00083">
    <property type="entry name" value="Sugar_tr"/>
    <property type="match status" value="1"/>
</dbReference>
<feature type="transmembrane region" description="Helical" evidence="8">
    <location>
        <begin position="148"/>
        <end position="169"/>
    </location>
</feature>
<feature type="transmembrane region" description="Helical" evidence="8">
    <location>
        <begin position="175"/>
        <end position="193"/>
    </location>
</feature>
<organism evidence="10 11">
    <name type="scientific">Mycobacterium kyorinense</name>
    <dbReference type="NCBI Taxonomy" id="487514"/>
    <lineage>
        <taxon>Bacteria</taxon>
        <taxon>Bacillati</taxon>
        <taxon>Actinomycetota</taxon>
        <taxon>Actinomycetes</taxon>
        <taxon>Mycobacteriales</taxon>
        <taxon>Mycobacteriaceae</taxon>
        <taxon>Mycobacterium</taxon>
    </lineage>
</organism>
<comment type="similarity">
    <text evidence="2 7">Belongs to the major facilitator superfamily. Sugar transporter (TC 2.A.1.1) family.</text>
</comment>
<feature type="transmembrane region" description="Helical" evidence="8">
    <location>
        <begin position="353"/>
        <end position="380"/>
    </location>
</feature>
<feature type="transmembrane region" description="Helical" evidence="8">
    <location>
        <begin position="90"/>
        <end position="112"/>
    </location>
</feature>
<dbReference type="PANTHER" id="PTHR48020">
    <property type="entry name" value="PROTON MYO-INOSITOL COTRANSPORTER"/>
    <property type="match status" value="1"/>
</dbReference>
<evidence type="ECO:0000256" key="5">
    <source>
        <dbReference type="ARBA" id="ARBA00022989"/>
    </source>
</evidence>
<feature type="transmembrane region" description="Helical" evidence="8">
    <location>
        <begin position="61"/>
        <end position="83"/>
    </location>
</feature>
<keyword evidence="5 8" id="KW-1133">Transmembrane helix</keyword>
<dbReference type="InterPro" id="IPR036259">
    <property type="entry name" value="MFS_trans_sf"/>
</dbReference>
<dbReference type="InterPro" id="IPR003663">
    <property type="entry name" value="Sugar/inositol_transpt"/>
</dbReference>
<feature type="transmembrane region" description="Helical" evidence="8">
    <location>
        <begin position="392"/>
        <end position="416"/>
    </location>
</feature>
<accession>A0A1A2ZNL4</accession>
<evidence type="ECO:0000256" key="4">
    <source>
        <dbReference type="ARBA" id="ARBA00022692"/>
    </source>
</evidence>
<feature type="transmembrane region" description="Helical" evidence="8">
    <location>
        <begin position="21"/>
        <end position="49"/>
    </location>
</feature>
<feature type="transmembrane region" description="Helical" evidence="8">
    <location>
        <begin position="422"/>
        <end position="443"/>
    </location>
</feature>
<dbReference type="PROSITE" id="PS00216">
    <property type="entry name" value="SUGAR_TRANSPORT_1"/>
    <property type="match status" value="1"/>
</dbReference>
<feature type="transmembrane region" description="Helical" evidence="8">
    <location>
        <begin position="118"/>
        <end position="136"/>
    </location>
</feature>
<evidence type="ECO:0000256" key="2">
    <source>
        <dbReference type="ARBA" id="ARBA00010992"/>
    </source>
</evidence>
<dbReference type="InterPro" id="IPR050814">
    <property type="entry name" value="Myo-inositol_Transporter"/>
</dbReference>
<comment type="caution">
    <text evidence="10">The sequence shown here is derived from an EMBL/GenBank/DDBJ whole genome shotgun (WGS) entry which is preliminary data.</text>
</comment>
<proteinExistence type="inferred from homology"/>
<comment type="subcellular location">
    <subcellularLocation>
        <location evidence="1">Cell membrane</location>
        <topology evidence="1">Multi-pass membrane protein</topology>
    </subcellularLocation>
</comment>
<evidence type="ECO:0000256" key="3">
    <source>
        <dbReference type="ARBA" id="ARBA00022448"/>
    </source>
</evidence>
<dbReference type="PROSITE" id="PS50850">
    <property type="entry name" value="MFS"/>
    <property type="match status" value="1"/>
</dbReference>
<dbReference type="SUPFAM" id="SSF103473">
    <property type="entry name" value="MFS general substrate transporter"/>
    <property type="match status" value="1"/>
</dbReference>
<dbReference type="AlphaFoldDB" id="A0A1A2ZNL4"/>
<feature type="transmembrane region" description="Helical" evidence="8">
    <location>
        <begin position="259"/>
        <end position="281"/>
    </location>
</feature>
<dbReference type="GO" id="GO:0022857">
    <property type="term" value="F:transmembrane transporter activity"/>
    <property type="evidence" value="ECO:0007669"/>
    <property type="project" value="InterPro"/>
</dbReference>
<keyword evidence="6 8" id="KW-0472">Membrane</keyword>
<dbReference type="InterPro" id="IPR005828">
    <property type="entry name" value="MFS_sugar_transport-like"/>
</dbReference>
<dbReference type="NCBIfam" id="TIGR00879">
    <property type="entry name" value="SP"/>
    <property type="match status" value="1"/>
</dbReference>
<feature type="transmembrane region" description="Helical" evidence="8">
    <location>
        <begin position="324"/>
        <end position="347"/>
    </location>
</feature>
<evidence type="ECO:0000313" key="11">
    <source>
        <dbReference type="Proteomes" id="UP000093592"/>
    </source>
</evidence>
<dbReference type="Gene3D" id="1.20.1250.20">
    <property type="entry name" value="MFS general substrate transporter like domains"/>
    <property type="match status" value="1"/>
</dbReference>
<evidence type="ECO:0000313" key="10">
    <source>
        <dbReference type="EMBL" id="OBI51890.1"/>
    </source>
</evidence>